<evidence type="ECO:0000313" key="1">
    <source>
        <dbReference type="EMBL" id="MFG6432464.1"/>
    </source>
</evidence>
<protein>
    <recommendedName>
        <fullName evidence="3">Chromosome partitioning protein ParB</fullName>
    </recommendedName>
</protein>
<evidence type="ECO:0000313" key="2">
    <source>
        <dbReference type="Proteomes" id="UP001606210"/>
    </source>
</evidence>
<dbReference type="RefSeq" id="WP_394482348.1">
    <property type="nucleotide sequence ID" value="NZ_JBIGHV010000008.1"/>
</dbReference>
<accession>A0ABW7F799</accession>
<comment type="caution">
    <text evidence="1">The sequence shown here is derived from an EMBL/GenBank/DDBJ whole genome shotgun (WGS) entry which is preliminary data.</text>
</comment>
<evidence type="ECO:0008006" key="3">
    <source>
        <dbReference type="Google" id="ProtNLM"/>
    </source>
</evidence>
<proteinExistence type="predicted"/>
<name>A0ABW7F799_9BURK</name>
<dbReference type="EMBL" id="JBIGHV010000008">
    <property type="protein sequence ID" value="MFG6432464.1"/>
    <property type="molecule type" value="Genomic_DNA"/>
</dbReference>
<keyword evidence="2" id="KW-1185">Reference proteome</keyword>
<gene>
    <name evidence="1" type="ORF">ACG00Y_21270</name>
</gene>
<reference evidence="1 2" key="1">
    <citation type="submission" date="2024-08" db="EMBL/GenBank/DDBJ databases">
        <authorList>
            <person name="Lu H."/>
        </authorList>
    </citation>
    <scope>NUCLEOTIDE SEQUENCE [LARGE SCALE GENOMIC DNA]</scope>
    <source>
        <strain evidence="1 2">LYH14W</strain>
    </source>
</reference>
<organism evidence="1 2">
    <name type="scientific">Pelomonas parva</name>
    <dbReference type="NCBI Taxonomy" id="3299032"/>
    <lineage>
        <taxon>Bacteria</taxon>
        <taxon>Pseudomonadati</taxon>
        <taxon>Pseudomonadota</taxon>
        <taxon>Betaproteobacteria</taxon>
        <taxon>Burkholderiales</taxon>
        <taxon>Sphaerotilaceae</taxon>
        <taxon>Roseateles</taxon>
    </lineage>
</organism>
<dbReference type="Proteomes" id="UP001606210">
    <property type="component" value="Unassembled WGS sequence"/>
</dbReference>
<sequence length="90" mass="9482">MSMKKTDLERLAGLKLDSAMRGKATPGRFGQAAAALPDRKAQRKLDAAAGLVPFACKLPAELTERLRERAAGHEGGINALVAELLTKGLA</sequence>